<protein>
    <recommendedName>
        <fullName evidence="6">Pentatricopeptide repeat-containing protein</fullName>
    </recommendedName>
</protein>
<comment type="caution">
    <text evidence="4">The sequence shown here is derived from an EMBL/GenBank/DDBJ whole genome shotgun (WGS) entry which is preliminary data.</text>
</comment>
<dbReference type="PANTHER" id="PTHR46128">
    <property type="entry name" value="MITOCHONDRIAL GROUP I INTRON SPLICING FACTOR CCM1"/>
    <property type="match status" value="1"/>
</dbReference>
<dbReference type="InterPro" id="IPR050872">
    <property type="entry name" value="PPR_P_subfamily"/>
</dbReference>
<organism evidence="4 5">
    <name type="scientific">Vanilla planifolia</name>
    <name type="common">Vanilla</name>
    <dbReference type="NCBI Taxonomy" id="51239"/>
    <lineage>
        <taxon>Eukaryota</taxon>
        <taxon>Viridiplantae</taxon>
        <taxon>Streptophyta</taxon>
        <taxon>Embryophyta</taxon>
        <taxon>Tracheophyta</taxon>
        <taxon>Spermatophyta</taxon>
        <taxon>Magnoliopsida</taxon>
        <taxon>Liliopsida</taxon>
        <taxon>Asparagales</taxon>
        <taxon>Orchidaceae</taxon>
        <taxon>Vanilloideae</taxon>
        <taxon>Vanilleae</taxon>
        <taxon>Vanilla</taxon>
    </lineage>
</organism>
<dbReference type="InterPro" id="IPR002885">
    <property type="entry name" value="PPR_rpt"/>
</dbReference>
<dbReference type="Pfam" id="PF13041">
    <property type="entry name" value="PPR_2"/>
    <property type="match status" value="3"/>
</dbReference>
<dbReference type="Gene3D" id="1.25.40.10">
    <property type="entry name" value="Tetratricopeptide repeat domain"/>
    <property type="match status" value="2"/>
</dbReference>
<dbReference type="AlphaFoldDB" id="A0A835UCQ7"/>
<dbReference type="OrthoDB" id="185373at2759"/>
<dbReference type="PANTHER" id="PTHR46128:SF82">
    <property type="entry name" value="PENTACOTRIPEPTIDE-REPEAT REGION OF PRORP DOMAIN-CONTAINING PROTEIN"/>
    <property type="match status" value="1"/>
</dbReference>
<sequence>MEGFDPDVVTYNTLINGYCRKGRVEEALRLFKVMFRRGVEPDLVSYKILMKGLCKEGRVWEAQQLFDKMRQRGLAADEACYGILVLGYCWVGKMRKAWLLLQEMIGGGYIPDCFVCMEFAKDVFRLKDEMIEKDVRPNQETYNIMISFLCKMDGAQEGECMMEEMISSGLVPDSVTCAALVGGYCTKGEVAKAEYLLKYFALDFGIHDNRSFNTLMKVYCEDGLVEDAFGLQNRMMKIGFVPNTETCKSLIRGLSRSRSIGKLTHGEGHPKRIRG</sequence>
<feature type="repeat" description="PPR" evidence="3">
    <location>
        <begin position="138"/>
        <end position="172"/>
    </location>
</feature>
<feature type="repeat" description="PPR" evidence="3">
    <location>
        <begin position="77"/>
        <end position="111"/>
    </location>
</feature>
<dbReference type="PROSITE" id="PS51375">
    <property type="entry name" value="PPR"/>
    <property type="match status" value="5"/>
</dbReference>
<evidence type="ECO:0000256" key="2">
    <source>
        <dbReference type="ARBA" id="ARBA00022737"/>
    </source>
</evidence>
<dbReference type="FunFam" id="1.25.40.10:FF:000294">
    <property type="entry name" value="Pentatricopeptide repeat-containing protein At1g09900"/>
    <property type="match status" value="1"/>
</dbReference>
<dbReference type="Pfam" id="PF01535">
    <property type="entry name" value="PPR"/>
    <property type="match status" value="1"/>
</dbReference>
<name>A0A835UCQ7_VANPL</name>
<dbReference type="InterPro" id="IPR011990">
    <property type="entry name" value="TPR-like_helical_dom_sf"/>
</dbReference>
<accession>A0A835UCQ7</accession>
<feature type="repeat" description="PPR" evidence="3">
    <location>
        <begin position="208"/>
        <end position="242"/>
    </location>
</feature>
<dbReference type="NCBIfam" id="TIGR00756">
    <property type="entry name" value="PPR"/>
    <property type="match status" value="5"/>
</dbReference>
<feature type="repeat" description="PPR" evidence="3">
    <location>
        <begin position="7"/>
        <end position="41"/>
    </location>
</feature>
<dbReference type="EMBL" id="JADCNM010000013">
    <property type="protein sequence ID" value="KAG0456400.1"/>
    <property type="molecule type" value="Genomic_DNA"/>
</dbReference>
<evidence type="ECO:0000256" key="1">
    <source>
        <dbReference type="ARBA" id="ARBA00007626"/>
    </source>
</evidence>
<evidence type="ECO:0000313" key="5">
    <source>
        <dbReference type="Proteomes" id="UP000639772"/>
    </source>
</evidence>
<evidence type="ECO:0008006" key="6">
    <source>
        <dbReference type="Google" id="ProtNLM"/>
    </source>
</evidence>
<keyword evidence="2" id="KW-0677">Repeat</keyword>
<evidence type="ECO:0000256" key="3">
    <source>
        <dbReference type="PROSITE-ProRule" id="PRU00708"/>
    </source>
</evidence>
<evidence type="ECO:0000313" key="4">
    <source>
        <dbReference type="EMBL" id="KAG0456400.1"/>
    </source>
</evidence>
<proteinExistence type="inferred from homology"/>
<comment type="similarity">
    <text evidence="1">Belongs to the PPR family. P subfamily.</text>
</comment>
<reference evidence="4 5" key="1">
    <citation type="journal article" date="2020" name="Nat. Food">
        <title>A phased Vanilla planifolia genome enables genetic improvement of flavour and production.</title>
        <authorList>
            <person name="Hasing T."/>
            <person name="Tang H."/>
            <person name="Brym M."/>
            <person name="Khazi F."/>
            <person name="Huang T."/>
            <person name="Chambers A.H."/>
        </authorList>
    </citation>
    <scope>NUCLEOTIDE SEQUENCE [LARGE SCALE GENOMIC DNA]</scope>
    <source>
        <tissue evidence="4">Leaf</tissue>
    </source>
</reference>
<gene>
    <name evidence="4" type="ORF">HPP92_024188</name>
</gene>
<feature type="repeat" description="PPR" evidence="3">
    <location>
        <begin position="42"/>
        <end position="76"/>
    </location>
</feature>
<dbReference type="Proteomes" id="UP000639772">
    <property type="component" value="Chromosome 13"/>
</dbReference>